<evidence type="ECO:0008006" key="11">
    <source>
        <dbReference type="Google" id="ProtNLM"/>
    </source>
</evidence>
<dbReference type="Gene3D" id="2.115.10.20">
    <property type="entry name" value="Glycosyl hydrolase domain, family 43"/>
    <property type="match status" value="1"/>
</dbReference>
<keyword evidence="3" id="KW-0808">Transferase</keyword>
<dbReference type="EMBL" id="OZ019904">
    <property type="protein sequence ID" value="CAK9199303.1"/>
    <property type="molecule type" value="Genomic_DNA"/>
</dbReference>
<evidence type="ECO:0000259" key="8">
    <source>
        <dbReference type="Pfam" id="PF24793"/>
    </source>
</evidence>
<keyword evidence="6" id="KW-1133">Transmembrane helix</keyword>
<keyword evidence="4 6" id="KW-0472">Membrane</keyword>
<evidence type="ECO:0000256" key="5">
    <source>
        <dbReference type="ARBA" id="ARBA00023157"/>
    </source>
</evidence>
<organism evidence="9 10">
    <name type="scientific">Sphagnum troendelagicum</name>
    <dbReference type="NCBI Taxonomy" id="128251"/>
    <lineage>
        <taxon>Eukaryota</taxon>
        <taxon>Viridiplantae</taxon>
        <taxon>Streptophyta</taxon>
        <taxon>Embryophyta</taxon>
        <taxon>Bryophyta</taxon>
        <taxon>Sphagnophytina</taxon>
        <taxon>Sphagnopsida</taxon>
        <taxon>Sphagnales</taxon>
        <taxon>Sphagnaceae</taxon>
        <taxon>Sphagnum</taxon>
    </lineage>
</organism>
<feature type="domain" description="Glycosyl transferase 64" evidence="7">
    <location>
        <begin position="555"/>
        <end position="797"/>
    </location>
</feature>
<keyword evidence="6" id="KW-0812">Transmembrane</keyword>
<dbReference type="SUPFAM" id="SSF53448">
    <property type="entry name" value="Nucleotide-diphospho-sugar transferases"/>
    <property type="match status" value="1"/>
</dbReference>
<dbReference type="InterPro" id="IPR029044">
    <property type="entry name" value="Nucleotide-diphossugar_trans"/>
</dbReference>
<evidence type="ECO:0000313" key="9">
    <source>
        <dbReference type="EMBL" id="CAK9199303.1"/>
    </source>
</evidence>
<dbReference type="InterPro" id="IPR023296">
    <property type="entry name" value="Glyco_hydro_beta-prop_sf"/>
</dbReference>
<reference evidence="9" key="1">
    <citation type="submission" date="2024-02" db="EMBL/GenBank/DDBJ databases">
        <authorList>
            <consortium name="ELIXIR-Norway"/>
            <consortium name="Elixir Norway"/>
        </authorList>
    </citation>
    <scope>NUCLEOTIDE SEQUENCE</scope>
</reference>
<dbReference type="SUPFAM" id="SSF75005">
    <property type="entry name" value="Arabinanase/levansucrase/invertase"/>
    <property type="match status" value="1"/>
</dbReference>
<sequence length="803" mass="91355">MSPLRCNACCCREEEGMKKMKLLLSTPRSLLPAAAIDWCDVTVKCRCRWRWASSSDGGGLSFFKCHKLLLQFLRACGGRLSSSSTFLFFCSSLLVLTLLGMSFAWLAFPPFQHHPLHGEGIAGCQPDNEGSWSIGVYYGANPFSLQPIEMENVQSDKGAAWPVANPVFTCASVLNRTHPSNFVADPFLYMQVGKMYMFFELKNSITKQGDIGVAESSDNGATWRHVGIALDEEWHLSYPFVFEYDGEIYMMPEGSKKGDLQLYKALDFPLEWKLEKVLIHKPLVDASIVEYNGQYWIFASDFSRFGAQKNGELEIWFAPTPLGPWHQHRGNPVVNGNKSLGARSGGRPFVWEGKLYRFGQDCGDSYGRRLRAFHVITLTKDEFWEVEVPLGIEESKKGRNAWNGLRYHHMDVQQLPSGNWIAVMDGDRVPSSDLLIKYTIGSAALLVLLALNILVGVLFGCVRFVFPAGCILPSKRSDTLLPRIHLQLIPRIYKTLNRSSPILRGRMWMRSCMGFLLLLFVFILCVCAVSMVVKCFFGGNGAEEPYPHKGQFSQFTMIAMTHEARLWNLKMYIKHYSRCASVREIVVVWNIGQPPDPVTEFDSAVPVRIRVEPENSLNNRFKPDPLIKTRAVFELDDDIMMTCDDVERGFMAWRENPDRLVGFYPRLIDGNPLKYRDERYARHRKGYNMILTGAAFINSELTFSRYWSKEMDTGRALVDELFNCEDILMNFIFANSTTSGHTVEYVHPAWAVDTSKLSSSAISRNTRGHYSKRTHCLLRFSQLYGGIPLKKWEFNSRNDGWDS</sequence>
<dbReference type="Proteomes" id="UP001497512">
    <property type="component" value="Chromosome 12"/>
</dbReference>
<dbReference type="Pfam" id="PF24793">
    <property type="entry name" value="GINT1_N"/>
    <property type="match status" value="1"/>
</dbReference>
<keyword evidence="5" id="KW-1015">Disulfide bond</keyword>
<comment type="subcellular location">
    <subcellularLocation>
        <location evidence="1">Membrane</location>
    </subcellularLocation>
</comment>
<name>A0ABP0TL13_9BRYO</name>
<feature type="transmembrane region" description="Helical" evidence="6">
    <location>
        <begin position="512"/>
        <end position="533"/>
    </location>
</feature>
<feature type="transmembrane region" description="Helical" evidence="6">
    <location>
        <begin position="86"/>
        <end position="108"/>
    </location>
</feature>
<dbReference type="PANTHER" id="PTHR48261">
    <property type="entry name" value="ACETYLGLUCOSAMINYLTRANSFERASE"/>
    <property type="match status" value="1"/>
</dbReference>
<evidence type="ECO:0000256" key="3">
    <source>
        <dbReference type="ARBA" id="ARBA00022679"/>
    </source>
</evidence>
<protein>
    <recommendedName>
        <fullName evidence="11">Glycosyl transferase 64 domain-containing protein</fullName>
    </recommendedName>
</protein>
<evidence type="ECO:0000256" key="1">
    <source>
        <dbReference type="ARBA" id="ARBA00004370"/>
    </source>
</evidence>
<dbReference type="InterPro" id="IPR015338">
    <property type="entry name" value="GT64_dom"/>
</dbReference>
<feature type="domain" description="Glucosamine inositolphosphorylceramide transferase 1 N-terminal" evidence="8">
    <location>
        <begin position="124"/>
        <end position="427"/>
    </location>
</feature>
<keyword evidence="10" id="KW-1185">Reference proteome</keyword>
<feature type="transmembrane region" description="Helical" evidence="6">
    <location>
        <begin position="443"/>
        <end position="466"/>
    </location>
</feature>
<evidence type="ECO:0000259" key="7">
    <source>
        <dbReference type="Pfam" id="PF09258"/>
    </source>
</evidence>
<evidence type="ECO:0000256" key="2">
    <source>
        <dbReference type="ARBA" id="ARBA00008700"/>
    </source>
</evidence>
<dbReference type="PANTHER" id="PTHR48261:SF6">
    <property type="entry name" value="GLYCOSYLTRANSFERASE FAMILY PROTEIN"/>
    <property type="match status" value="1"/>
</dbReference>
<dbReference type="Gene3D" id="3.90.550.10">
    <property type="entry name" value="Spore Coat Polysaccharide Biosynthesis Protein SpsA, Chain A"/>
    <property type="match status" value="1"/>
</dbReference>
<evidence type="ECO:0000256" key="6">
    <source>
        <dbReference type="SAM" id="Phobius"/>
    </source>
</evidence>
<comment type="similarity">
    <text evidence="2">Belongs to the glycosyltransferase 64 family.</text>
</comment>
<dbReference type="InterPro" id="IPR004263">
    <property type="entry name" value="Exostosin"/>
</dbReference>
<evidence type="ECO:0000256" key="4">
    <source>
        <dbReference type="ARBA" id="ARBA00023136"/>
    </source>
</evidence>
<proteinExistence type="inferred from homology"/>
<gene>
    <name evidence="9" type="ORF">CSSPTR1EN2_LOCUS4869</name>
</gene>
<accession>A0ABP0TL13</accession>
<evidence type="ECO:0000313" key="10">
    <source>
        <dbReference type="Proteomes" id="UP001497512"/>
    </source>
</evidence>
<dbReference type="Pfam" id="PF09258">
    <property type="entry name" value="Glyco_transf_64"/>
    <property type="match status" value="1"/>
</dbReference>
<dbReference type="InterPro" id="IPR056442">
    <property type="entry name" value="GINT1_N"/>
</dbReference>